<dbReference type="RefSeq" id="WP_055682868.1">
    <property type="nucleotide sequence ID" value="NZ_CXPG01000020.1"/>
</dbReference>
<organism evidence="2 3">
    <name type="scientific">Jannaschia rubra</name>
    <dbReference type="NCBI Taxonomy" id="282197"/>
    <lineage>
        <taxon>Bacteria</taxon>
        <taxon>Pseudomonadati</taxon>
        <taxon>Pseudomonadota</taxon>
        <taxon>Alphaproteobacteria</taxon>
        <taxon>Rhodobacterales</taxon>
        <taxon>Roseobacteraceae</taxon>
        <taxon>Jannaschia</taxon>
    </lineage>
</organism>
<reference evidence="2 3" key="1">
    <citation type="submission" date="2015-07" db="EMBL/GenBank/DDBJ databases">
        <authorList>
            <person name="Noorani M."/>
        </authorList>
    </citation>
    <scope>NUCLEOTIDE SEQUENCE [LARGE SCALE GENOMIC DNA]</scope>
    <source>
        <strain evidence="2 3">CECT 5088</strain>
    </source>
</reference>
<dbReference type="AlphaFoldDB" id="A0A0M6XU47"/>
<dbReference type="OrthoDB" id="7690273at2"/>
<evidence type="ECO:0000313" key="3">
    <source>
        <dbReference type="Proteomes" id="UP000048908"/>
    </source>
</evidence>
<protein>
    <recommendedName>
        <fullName evidence="4">Rod binding protein</fullName>
    </recommendedName>
</protein>
<feature type="region of interest" description="Disordered" evidence="1">
    <location>
        <begin position="1"/>
        <end position="20"/>
    </location>
</feature>
<name>A0A0M6XU47_9RHOB</name>
<dbReference type="STRING" id="282197.SAMN04488517_102293"/>
<evidence type="ECO:0000256" key="1">
    <source>
        <dbReference type="SAM" id="MobiDB-lite"/>
    </source>
</evidence>
<evidence type="ECO:0000313" key="2">
    <source>
        <dbReference type="EMBL" id="CTQ33464.1"/>
    </source>
</evidence>
<keyword evidence="3" id="KW-1185">Reference proteome</keyword>
<gene>
    <name evidence="2" type="ORF">JAN5088_02246</name>
</gene>
<accession>A0A0M6XU47</accession>
<sequence length="85" mass="8913">MQIDALPAARPPDPREDPLRAQAVELEAFLFAELLRVSGTGSPSPAGGGATQFDSFLRQAQAESVASSGQTGLAETIWRSLSKGE</sequence>
<evidence type="ECO:0008006" key="4">
    <source>
        <dbReference type="Google" id="ProtNLM"/>
    </source>
</evidence>
<dbReference type="EMBL" id="CXPG01000020">
    <property type="protein sequence ID" value="CTQ33464.1"/>
    <property type="molecule type" value="Genomic_DNA"/>
</dbReference>
<proteinExistence type="predicted"/>
<dbReference type="Proteomes" id="UP000048908">
    <property type="component" value="Unassembled WGS sequence"/>
</dbReference>